<dbReference type="SUPFAM" id="SSF74650">
    <property type="entry name" value="Galactose mutarotase-like"/>
    <property type="match status" value="1"/>
</dbReference>
<gene>
    <name evidence="1" type="ORF">GCM10022381_00820</name>
</gene>
<dbReference type="InterPro" id="IPR037480">
    <property type="entry name" value="YihR-like"/>
</dbReference>
<evidence type="ECO:0000313" key="1">
    <source>
        <dbReference type="EMBL" id="GAA3860046.1"/>
    </source>
</evidence>
<dbReference type="Pfam" id="PF01263">
    <property type="entry name" value="Aldose_epim"/>
    <property type="match status" value="1"/>
</dbReference>
<name>A0ABP7JZ81_9MICO</name>
<dbReference type="RefSeq" id="WP_345061190.1">
    <property type="nucleotide sequence ID" value="NZ_BAABCN010000001.1"/>
</dbReference>
<dbReference type="Gene3D" id="2.70.98.10">
    <property type="match status" value="1"/>
</dbReference>
<accession>A0ABP7JZ81</accession>
<dbReference type="EMBL" id="BAABCN010000001">
    <property type="protein sequence ID" value="GAA3860046.1"/>
    <property type="molecule type" value="Genomic_DNA"/>
</dbReference>
<comment type="caution">
    <text evidence="1">The sequence shown here is derived from an EMBL/GenBank/DDBJ whole genome shotgun (WGS) entry which is preliminary data.</text>
</comment>
<protein>
    <submittedName>
        <fullName evidence="1">Aldose 1-epimerase family protein</fullName>
    </submittedName>
</protein>
<dbReference type="InterPro" id="IPR008183">
    <property type="entry name" value="Aldose_1/G6P_1-epimerase"/>
</dbReference>
<dbReference type="InterPro" id="IPR014718">
    <property type="entry name" value="GH-type_carb-bd"/>
</dbReference>
<evidence type="ECO:0000313" key="2">
    <source>
        <dbReference type="Proteomes" id="UP001501803"/>
    </source>
</evidence>
<dbReference type="CDD" id="cd09022">
    <property type="entry name" value="Aldose_epim_Ec_YihR"/>
    <property type="match status" value="1"/>
</dbReference>
<reference evidence="2" key="1">
    <citation type="journal article" date="2019" name="Int. J. Syst. Evol. Microbiol.">
        <title>The Global Catalogue of Microorganisms (GCM) 10K type strain sequencing project: providing services to taxonomists for standard genome sequencing and annotation.</title>
        <authorList>
            <consortium name="The Broad Institute Genomics Platform"/>
            <consortium name="The Broad Institute Genome Sequencing Center for Infectious Disease"/>
            <person name="Wu L."/>
            <person name="Ma J."/>
        </authorList>
    </citation>
    <scope>NUCLEOTIDE SEQUENCE [LARGE SCALE GENOMIC DNA]</scope>
    <source>
        <strain evidence="2">JCM 17021</strain>
    </source>
</reference>
<sequence>MSAPTGFQHRLAVESANGRFVGRSTAVITEVAAGLRSYAVNGIDLVESFAETATPPMAAGIVLVPWPNRIRDGRWTQGGVTRQLAITEPVMQNASHGLLRFMPYRRVAGSENSVTLAATIFPQSGYPFHLETTVEYTLTPGGLVVTHGVHNVGADAAPYVVGAHPYLQIAGVPTSELTVEVSAATRILVDERRNPIGQESVDGTPQDLRDGKVVGALDLDDGYADVTMAAGRVEHRLTAPDGRALTLWGDENMRYVQVFTPRSFPTTVGPVGPDGADGADGAAPAPATHQAIAIEPMTAPANAFNSGAGLRWLQPGDRWSVSWGISHHGFSSPPEPTAASGAESGN</sequence>
<proteinExistence type="predicted"/>
<keyword evidence="2" id="KW-1185">Reference proteome</keyword>
<organism evidence="1 2">
    <name type="scientific">Leifsonia kafniensis</name>
    <dbReference type="NCBI Taxonomy" id="475957"/>
    <lineage>
        <taxon>Bacteria</taxon>
        <taxon>Bacillati</taxon>
        <taxon>Actinomycetota</taxon>
        <taxon>Actinomycetes</taxon>
        <taxon>Micrococcales</taxon>
        <taxon>Microbacteriaceae</taxon>
        <taxon>Leifsonia</taxon>
    </lineage>
</organism>
<dbReference type="InterPro" id="IPR011013">
    <property type="entry name" value="Gal_mutarotase_sf_dom"/>
</dbReference>
<dbReference type="Proteomes" id="UP001501803">
    <property type="component" value="Unassembled WGS sequence"/>
</dbReference>